<comment type="similarity">
    <text evidence="1 6">Belongs to the universal ribosomal protein uL4 family.</text>
</comment>
<dbReference type="GO" id="GO:0006412">
    <property type="term" value="P:translation"/>
    <property type="evidence" value="ECO:0007669"/>
    <property type="project" value="UniProtKB-UniRule"/>
</dbReference>
<dbReference type="EMBL" id="QXXA01000003">
    <property type="protein sequence ID" value="NBI05652.1"/>
    <property type="molecule type" value="Genomic_DNA"/>
</dbReference>
<evidence type="ECO:0000256" key="6">
    <source>
        <dbReference type="HAMAP-Rule" id="MF_01328"/>
    </source>
</evidence>
<dbReference type="NCBIfam" id="TIGR03953">
    <property type="entry name" value="rplD_bact"/>
    <property type="match status" value="1"/>
</dbReference>
<evidence type="ECO:0000313" key="9">
    <source>
        <dbReference type="Proteomes" id="UP000467132"/>
    </source>
</evidence>
<evidence type="ECO:0000256" key="3">
    <source>
        <dbReference type="ARBA" id="ARBA00022980"/>
    </source>
</evidence>
<dbReference type="GO" id="GO:0005840">
    <property type="term" value="C:ribosome"/>
    <property type="evidence" value="ECO:0007669"/>
    <property type="project" value="UniProtKB-KW"/>
</dbReference>
<name>A0A845QWX5_9CLOT</name>
<keyword evidence="6" id="KW-0699">rRNA-binding</keyword>
<gene>
    <name evidence="6" type="primary">rplD</name>
    <name evidence="8" type="ORF">D3Z33_02135</name>
</gene>
<dbReference type="HAMAP" id="MF_01328_B">
    <property type="entry name" value="Ribosomal_uL4_B"/>
    <property type="match status" value="1"/>
</dbReference>
<evidence type="ECO:0000256" key="1">
    <source>
        <dbReference type="ARBA" id="ARBA00010528"/>
    </source>
</evidence>
<comment type="subunit">
    <text evidence="2 6">Part of the 50S ribosomal subunit.</text>
</comment>
<dbReference type="Gene3D" id="3.40.1370.10">
    <property type="match status" value="1"/>
</dbReference>
<proteinExistence type="inferred from homology"/>
<protein>
    <recommendedName>
        <fullName evidence="5 6">Large ribosomal subunit protein uL4</fullName>
    </recommendedName>
</protein>
<keyword evidence="6" id="KW-0694">RNA-binding</keyword>
<feature type="region of interest" description="Disordered" evidence="7">
    <location>
        <begin position="45"/>
        <end position="76"/>
    </location>
</feature>
<dbReference type="Proteomes" id="UP000467132">
    <property type="component" value="Unassembled WGS sequence"/>
</dbReference>
<dbReference type="RefSeq" id="WP_160196139.1">
    <property type="nucleotide sequence ID" value="NZ_QXXA01000003.1"/>
</dbReference>
<dbReference type="PANTHER" id="PTHR10746">
    <property type="entry name" value="50S RIBOSOMAL PROTEIN L4"/>
    <property type="match status" value="1"/>
</dbReference>
<dbReference type="AlphaFoldDB" id="A0A845QWX5"/>
<accession>A0A845QWX5</accession>
<evidence type="ECO:0000256" key="2">
    <source>
        <dbReference type="ARBA" id="ARBA00011838"/>
    </source>
</evidence>
<dbReference type="PANTHER" id="PTHR10746:SF6">
    <property type="entry name" value="LARGE RIBOSOMAL SUBUNIT PROTEIN UL4M"/>
    <property type="match status" value="1"/>
</dbReference>
<reference evidence="8 9" key="1">
    <citation type="submission" date="2018-08" db="EMBL/GenBank/DDBJ databases">
        <title>Murine metabolic-syndrome-specific gut microbial biobank.</title>
        <authorList>
            <person name="Liu C."/>
        </authorList>
    </citation>
    <scope>NUCLEOTIDE SEQUENCE [LARGE SCALE GENOMIC DNA]</scope>
    <source>
        <strain evidence="8 9">583</strain>
    </source>
</reference>
<dbReference type="SUPFAM" id="SSF52166">
    <property type="entry name" value="Ribosomal protein L4"/>
    <property type="match status" value="1"/>
</dbReference>
<feature type="compositionally biased region" description="Basic residues" evidence="7">
    <location>
        <begin position="60"/>
        <end position="71"/>
    </location>
</feature>
<evidence type="ECO:0000256" key="7">
    <source>
        <dbReference type="SAM" id="MobiDB-lite"/>
    </source>
</evidence>
<evidence type="ECO:0000313" key="8">
    <source>
        <dbReference type="EMBL" id="NBI05652.1"/>
    </source>
</evidence>
<dbReference type="InterPro" id="IPR023574">
    <property type="entry name" value="Ribosomal_uL4_dom_sf"/>
</dbReference>
<dbReference type="GO" id="GO:1990904">
    <property type="term" value="C:ribonucleoprotein complex"/>
    <property type="evidence" value="ECO:0007669"/>
    <property type="project" value="UniProtKB-KW"/>
</dbReference>
<evidence type="ECO:0000256" key="5">
    <source>
        <dbReference type="ARBA" id="ARBA00035244"/>
    </source>
</evidence>
<dbReference type="InterPro" id="IPR002136">
    <property type="entry name" value="Ribosomal_uL4"/>
</dbReference>
<sequence>MPKVALYNVSGEQIDDIELNDNVFGVEVNKHVLYEVVKNQLANKRQGTQSVKTRAEVRGGGRKPWRQKGTGRARQGSIRAPHWVGGGVTFAPKPRDYSYSVPKKVRRLAMKSALSSKVLDNELFVVDEMKMDQPKTKEMANILKNLNANKKALIVMDRKDENVIKSARNIEGVQTALVNTINVYDILKYDAFIITKDAVKKVEEVYA</sequence>
<organism evidence="8 9">
    <name type="scientific">Senegalia massiliensis</name>
    <dbReference type="NCBI Taxonomy" id="1720316"/>
    <lineage>
        <taxon>Bacteria</taxon>
        <taxon>Bacillati</taxon>
        <taxon>Bacillota</taxon>
        <taxon>Clostridia</taxon>
        <taxon>Eubacteriales</taxon>
        <taxon>Clostridiaceae</taxon>
        <taxon>Senegalia</taxon>
    </lineage>
</organism>
<dbReference type="GO" id="GO:0003735">
    <property type="term" value="F:structural constituent of ribosome"/>
    <property type="evidence" value="ECO:0007669"/>
    <property type="project" value="InterPro"/>
</dbReference>
<evidence type="ECO:0000256" key="4">
    <source>
        <dbReference type="ARBA" id="ARBA00023274"/>
    </source>
</evidence>
<dbReference type="GO" id="GO:0019843">
    <property type="term" value="F:rRNA binding"/>
    <property type="evidence" value="ECO:0007669"/>
    <property type="project" value="UniProtKB-UniRule"/>
</dbReference>
<keyword evidence="9" id="KW-1185">Reference proteome</keyword>
<dbReference type="InterPro" id="IPR013005">
    <property type="entry name" value="Ribosomal_uL4-like"/>
</dbReference>
<comment type="caution">
    <text evidence="8">The sequence shown here is derived from an EMBL/GenBank/DDBJ whole genome shotgun (WGS) entry which is preliminary data.</text>
</comment>
<keyword evidence="4 6" id="KW-0687">Ribonucleoprotein</keyword>
<keyword evidence="3 6" id="KW-0689">Ribosomal protein</keyword>
<dbReference type="Pfam" id="PF00573">
    <property type="entry name" value="Ribosomal_L4"/>
    <property type="match status" value="1"/>
</dbReference>
<comment type="function">
    <text evidence="6">Forms part of the polypeptide exit tunnel.</text>
</comment>
<dbReference type="OrthoDB" id="9803201at2"/>
<comment type="function">
    <text evidence="6">One of the primary rRNA binding proteins, this protein initially binds near the 5'-end of the 23S rRNA. It is important during the early stages of 50S assembly. It makes multiple contacts with different domains of the 23S rRNA in the assembled 50S subunit and ribosome.</text>
</comment>